<sequence>MNVIVMAAAGLAGWILTPPHSCVHRRWRDALRQRRSQNIRARLRAVSARWRARRVRIDSGQLAIEIAQRLRAGASIPDACERAFSRRDISRDDVARDIPELTAALTLATHSGAPLADVLDRVAAGIGEAQAAHHHRRLALVGPVATARLLAALPLAGIAMGAVLGAHPVSVLLDGSLGTLSGLVGIIVGCIGIAWMRRLIAAAVEDRS</sequence>
<feature type="transmembrane region" description="Helical" evidence="6">
    <location>
        <begin position="176"/>
        <end position="196"/>
    </location>
</feature>
<gene>
    <name evidence="8" type="ORF">H8R10_04975</name>
</gene>
<dbReference type="EMBL" id="JACRUO010000001">
    <property type="protein sequence ID" value="MBD3689578.1"/>
    <property type="molecule type" value="Genomic_DNA"/>
</dbReference>
<name>A0A8I0GB72_9ACTO</name>
<keyword evidence="4 6" id="KW-1133">Transmembrane helix</keyword>
<evidence type="ECO:0000256" key="2">
    <source>
        <dbReference type="ARBA" id="ARBA00022475"/>
    </source>
</evidence>
<accession>A0A8I0GB72</accession>
<keyword evidence="2" id="KW-1003">Cell membrane</keyword>
<dbReference type="AlphaFoldDB" id="A0A8I0GB72"/>
<dbReference type="Pfam" id="PF00482">
    <property type="entry name" value="T2SSF"/>
    <property type="match status" value="1"/>
</dbReference>
<comment type="subcellular location">
    <subcellularLocation>
        <location evidence="1">Cell membrane</location>
        <topology evidence="1">Multi-pass membrane protein</topology>
    </subcellularLocation>
</comment>
<evidence type="ECO:0000256" key="6">
    <source>
        <dbReference type="SAM" id="Phobius"/>
    </source>
</evidence>
<feature type="domain" description="Type II secretion system protein GspF" evidence="7">
    <location>
        <begin position="65"/>
        <end position="160"/>
    </location>
</feature>
<dbReference type="InterPro" id="IPR018076">
    <property type="entry name" value="T2SS_GspF_dom"/>
</dbReference>
<feature type="transmembrane region" description="Helical" evidence="6">
    <location>
        <begin position="138"/>
        <end position="164"/>
    </location>
</feature>
<dbReference type="GO" id="GO:0005886">
    <property type="term" value="C:plasma membrane"/>
    <property type="evidence" value="ECO:0007669"/>
    <property type="project" value="UniProtKB-SubCell"/>
</dbReference>
<keyword evidence="3 6" id="KW-0812">Transmembrane</keyword>
<evidence type="ECO:0000259" key="7">
    <source>
        <dbReference type="Pfam" id="PF00482"/>
    </source>
</evidence>
<evidence type="ECO:0000256" key="1">
    <source>
        <dbReference type="ARBA" id="ARBA00004651"/>
    </source>
</evidence>
<dbReference type="RefSeq" id="WP_191071614.1">
    <property type="nucleotide sequence ID" value="NZ_CP060506.1"/>
</dbReference>
<evidence type="ECO:0000313" key="8">
    <source>
        <dbReference type="EMBL" id="MBD3689578.1"/>
    </source>
</evidence>
<protein>
    <submittedName>
        <fullName evidence="8">Type II secretion system F family protein</fullName>
    </submittedName>
</protein>
<evidence type="ECO:0000256" key="5">
    <source>
        <dbReference type="ARBA" id="ARBA00023136"/>
    </source>
</evidence>
<evidence type="ECO:0000256" key="4">
    <source>
        <dbReference type="ARBA" id="ARBA00022989"/>
    </source>
</evidence>
<keyword evidence="9" id="KW-1185">Reference proteome</keyword>
<reference evidence="8 9" key="1">
    <citation type="submission" date="2020-08" db="EMBL/GenBank/DDBJ databases">
        <title>Winkia gen. nov., sp. nov., isolated from faeces of the Anser albifrons in China.</title>
        <authorList>
            <person name="Liu Q."/>
        </authorList>
    </citation>
    <scope>NUCLEOTIDE SEQUENCE [LARGE SCALE GENOMIC DNA]</scope>
    <source>
        <strain evidence="8 9">C62</strain>
    </source>
</reference>
<evidence type="ECO:0000256" key="3">
    <source>
        <dbReference type="ARBA" id="ARBA00022692"/>
    </source>
</evidence>
<comment type="caution">
    <text evidence="8">The sequence shown here is derived from an EMBL/GenBank/DDBJ whole genome shotgun (WGS) entry which is preliminary data.</text>
</comment>
<organism evidence="8 9">
    <name type="scientific">Nanchangia anserum</name>
    <dbReference type="NCBI Taxonomy" id="2692125"/>
    <lineage>
        <taxon>Bacteria</taxon>
        <taxon>Bacillati</taxon>
        <taxon>Actinomycetota</taxon>
        <taxon>Actinomycetes</taxon>
        <taxon>Actinomycetales</taxon>
        <taxon>Actinomycetaceae</taxon>
        <taxon>Nanchangia</taxon>
    </lineage>
</organism>
<keyword evidence="5 6" id="KW-0472">Membrane</keyword>
<evidence type="ECO:0000313" key="9">
    <source>
        <dbReference type="Proteomes" id="UP000627538"/>
    </source>
</evidence>
<dbReference type="Proteomes" id="UP000627538">
    <property type="component" value="Unassembled WGS sequence"/>
</dbReference>
<proteinExistence type="predicted"/>